<dbReference type="WBParaSite" id="SCUD_0001177701-mRNA-1">
    <property type="protein sequence ID" value="SCUD_0001177701-mRNA-1"/>
    <property type="gene ID" value="SCUD_0001177701"/>
</dbReference>
<evidence type="ECO:0000259" key="1">
    <source>
        <dbReference type="Pfam" id="PF18098"/>
    </source>
</evidence>
<protein>
    <submittedName>
        <fullName evidence="4">RPN5_C domain-containing protein</fullName>
    </submittedName>
</protein>
<reference evidence="2 3" key="2">
    <citation type="submission" date="2018-11" db="EMBL/GenBank/DDBJ databases">
        <authorList>
            <consortium name="Pathogen Informatics"/>
        </authorList>
    </citation>
    <scope>NUCLEOTIDE SEQUENCE [LARGE SCALE GENOMIC DNA]</scope>
    <source>
        <strain evidence="2">Dakar</strain>
        <strain evidence="3">Dakar, Senegal</strain>
    </source>
</reference>
<evidence type="ECO:0000313" key="3">
    <source>
        <dbReference type="Proteomes" id="UP000279833"/>
    </source>
</evidence>
<gene>
    <name evidence="2" type="ORF">SCUD_LOCUS11777</name>
</gene>
<evidence type="ECO:0000313" key="2">
    <source>
        <dbReference type="EMBL" id="VDP46046.1"/>
    </source>
</evidence>
<dbReference type="Proteomes" id="UP000279833">
    <property type="component" value="Unassembled WGS sequence"/>
</dbReference>
<keyword evidence="3" id="KW-1185">Reference proteome</keyword>
<proteinExistence type="predicted"/>
<accession>A0A183K9U4</accession>
<dbReference type="InterPro" id="IPR040896">
    <property type="entry name" value="RPN5_C"/>
</dbReference>
<name>A0A183K9U4_9TREM</name>
<dbReference type="Pfam" id="PF18098">
    <property type="entry name" value="RPN5_C"/>
    <property type="match status" value="1"/>
</dbReference>
<dbReference type="AlphaFoldDB" id="A0A183K9U4"/>
<dbReference type="STRING" id="6186.A0A183K9U4"/>
<feature type="domain" description="26S proteasome regulatory subunit RPN5 C-terminal" evidence="1">
    <location>
        <begin position="4"/>
        <end position="35"/>
    </location>
</feature>
<organism evidence="4">
    <name type="scientific">Schistosoma curassoni</name>
    <dbReference type="NCBI Taxonomy" id="6186"/>
    <lineage>
        <taxon>Eukaryota</taxon>
        <taxon>Metazoa</taxon>
        <taxon>Spiralia</taxon>
        <taxon>Lophotrochozoa</taxon>
        <taxon>Platyhelminthes</taxon>
        <taxon>Trematoda</taxon>
        <taxon>Digenea</taxon>
        <taxon>Strigeidida</taxon>
        <taxon>Schistosomatoidea</taxon>
        <taxon>Schistosomatidae</taxon>
        <taxon>Schistosoma</taxon>
    </lineage>
</organism>
<sequence>MPTEVLNDWSYNTRNLMALINQTTHLINKERMIHGV</sequence>
<evidence type="ECO:0000313" key="4">
    <source>
        <dbReference type="WBParaSite" id="SCUD_0001177701-mRNA-1"/>
    </source>
</evidence>
<reference evidence="4" key="1">
    <citation type="submission" date="2016-06" db="UniProtKB">
        <authorList>
            <consortium name="WormBaseParasite"/>
        </authorList>
    </citation>
    <scope>IDENTIFICATION</scope>
</reference>
<dbReference type="EMBL" id="UZAK01034645">
    <property type="protein sequence ID" value="VDP46046.1"/>
    <property type="molecule type" value="Genomic_DNA"/>
</dbReference>